<accession>A0A495D2F9</accession>
<feature type="domain" description="VanZ-like" evidence="2">
    <location>
        <begin position="39"/>
        <end position="109"/>
    </location>
</feature>
<protein>
    <submittedName>
        <fullName evidence="3">VanZ like protein</fullName>
    </submittedName>
</protein>
<gene>
    <name evidence="3" type="ORF">C7435_2204</name>
</gene>
<dbReference type="EMBL" id="RBIM01000005">
    <property type="protein sequence ID" value="RKQ95959.1"/>
    <property type="molecule type" value="Genomic_DNA"/>
</dbReference>
<feature type="transmembrane region" description="Helical" evidence="1">
    <location>
        <begin position="62"/>
        <end position="78"/>
    </location>
</feature>
<organism evidence="3 4">
    <name type="scientific">Maricaulis maris</name>
    <dbReference type="NCBI Taxonomy" id="74318"/>
    <lineage>
        <taxon>Bacteria</taxon>
        <taxon>Pseudomonadati</taxon>
        <taxon>Pseudomonadota</taxon>
        <taxon>Alphaproteobacteria</taxon>
        <taxon>Maricaulales</taxon>
        <taxon>Maricaulaceae</taxon>
        <taxon>Maricaulis</taxon>
    </lineage>
</organism>
<dbReference type="PANTHER" id="PTHR28008">
    <property type="entry name" value="DOMAIN PROTEIN, PUTATIVE (AFU_ORTHOLOGUE AFUA_3G10980)-RELATED"/>
    <property type="match status" value="1"/>
</dbReference>
<evidence type="ECO:0000256" key="1">
    <source>
        <dbReference type="SAM" id="Phobius"/>
    </source>
</evidence>
<comment type="caution">
    <text evidence="3">The sequence shown here is derived from an EMBL/GenBank/DDBJ whole genome shotgun (WGS) entry which is preliminary data.</text>
</comment>
<evidence type="ECO:0000259" key="2">
    <source>
        <dbReference type="Pfam" id="PF04892"/>
    </source>
</evidence>
<sequence>MTLRWAARILFVVAIVLITDLALQPGSALPPRLFGSDKLEHFGAFAVLAVLARIAWPSLPRWFGLLILVGYGGTIEWLQAHGDAGRTASMADLVADMIGAVAGLGLAWLAGRNQAH</sequence>
<dbReference type="NCBIfam" id="NF037970">
    <property type="entry name" value="vanZ_1"/>
    <property type="match status" value="1"/>
</dbReference>
<feature type="transmembrane region" description="Helical" evidence="1">
    <location>
        <begin position="6"/>
        <end position="23"/>
    </location>
</feature>
<keyword evidence="1" id="KW-0472">Membrane</keyword>
<dbReference type="Pfam" id="PF04892">
    <property type="entry name" value="VanZ"/>
    <property type="match status" value="1"/>
</dbReference>
<reference evidence="3 4" key="1">
    <citation type="submission" date="2018-10" db="EMBL/GenBank/DDBJ databases">
        <title>Genomic Encyclopedia of Type Strains, Phase IV (KMG-IV): sequencing the most valuable type-strain genomes for metagenomic binning, comparative biology and taxonomic classification.</title>
        <authorList>
            <person name="Goeker M."/>
        </authorList>
    </citation>
    <scope>NUCLEOTIDE SEQUENCE [LARGE SCALE GENOMIC DNA]</scope>
    <source>
        <strain evidence="3 4">DSM 4734</strain>
    </source>
</reference>
<keyword evidence="1" id="KW-1133">Transmembrane helix</keyword>
<dbReference type="AlphaFoldDB" id="A0A495D2F9"/>
<feature type="transmembrane region" description="Helical" evidence="1">
    <location>
        <begin position="39"/>
        <end position="56"/>
    </location>
</feature>
<dbReference type="Proteomes" id="UP000273675">
    <property type="component" value="Unassembled WGS sequence"/>
</dbReference>
<name>A0A495D2F9_9PROT</name>
<evidence type="ECO:0000313" key="3">
    <source>
        <dbReference type="EMBL" id="RKQ95959.1"/>
    </source>
</evidence>
<proteinExistence type="predicted"/>
<keyword evidence="1" id="KW-0812">Transmembrane</keyword>
<feature type="transmembrane region" description="Helical" evidence="1">
    <location>
        <begin position="90"/>
        <end position="110"/>
    </location>
</feature>
<dbReference type="PANTHER" id="PTHR28008:SF1">
    <property type="entry name" value="DOMAIN PROTEIN, PUTATIVE (AFU_ORTHOLOGUE AFUA_3G10980)-RELATED"/>
    <property type="match status" value="1"/>
</dbReference>
<evidence type="ECO:0000313" key="4">
    <source>
        <dbReference type="Proteomes" id="UP000273675"/>
    </source>
</evidence>
<dbReference type="InterPro" id="IPR006976">
    <property type="entry name" value="VanZ-like"/>
</dbReference>